<organism evidence="2">
    <name type="scientific">bioreactor metagenome</name>
    <dbReference type="NCBI Taxonomy" id="1076179"/>
    <lineage>
        <taxon>unclassified sequences</taxon>
        <taxon>metagenomes</taxon>
        <taxon>ecological metagenomes</taxon>
    </lineage>
</organism>
<sequence length="211" mass="24130">MKAVEYYPNLIDSSRVGFMGHSFGGGAAISIAYKGFIEKKWGENGRFIFTMAPWYSYNIAQEELQNFPANTKMISQIYDDDTVNDHRMAIDIYNNINITDEDKDFILVKSTVLPTYTYVADHGTPNNRKAYDAYDFYAIYRLLDAMTDYVFNNNQAAKNTALGNGSAEQITMPSYRGQALAPLEVTDRPTPKYDESKYEFKYGDTLNPRRE</sequence>
<feature type="region of interest" description="Disordered" evidence="1">
    <location>
        <begin position="186"/>
        <end position="211"/>
    </location>
</feature>
<dbReference type="EMBL" id="VSSQ01007564">
    <property type="protein sequence ID" value="MPM36305.1"/>
    <property type="molecule type" value="Genomic_DNA"/>
</dbReference>
<dbReference type="AlphaFoldDB" id="A0A644Z5Y0"/>
<protein>
    <submittedName>
        <fullName evidence="2">Uncharacterized protein</fullName>
    </submittedName>
</protein>
<dbReference type="SUPFAM" id="SSF53474">
    <property type="entry name" value="alpha/beta-Hydrolases"/>
    <property type="match status" value="1"/>
</dbReference>
<dbReference type="InterPro" id="IPR029058">
    <property type="entry name" value="AB_hydrolase_fold"/>
</dbReference>
<accession>A0A644Z5Y0</accession>
<dbReference type="Gene3D" id="3.40.50.1820">
    <property type="entry name" value="alpha/beta hydrolase"/>
    <property type="match status" value="1"/>
</dbReference>
<reference evidence="2" key="1">
    <citation type="submission" date="2019-08" db="EMBL/GenBank/DDBJ databases">
        <authorList>
            <person name="Kucharzyk K."/>
            <person name="Murdoch R.W."/>
            <person name="Higgins S."/>
            <person name="Loffler F."/>
        </authorList>
    </citation>
    <scope>NUCLEOTIDE SEQUENCE</scope>
</reference>
<gene>
    <name evidence="2" type="ORF">SDC9_82900</name>
</gene>
<comment type="caution">
    <text evidence="2">The sequence shown here is derived from an EMBL/GenBank/DDBJ whole genome shotgun (WGS) entry which is preliminary data.</text>
</comment>
<evidence type="ECO:0000256" key="1">
    <source>
        <dbReference type="SAM" id="MobiDB-lite"/>
    </source>
</evidence>
<name>A0A644Z5Y0_9ZZZZ</name>
<evidence type="ECO:0000313" key="2">
    <source>
        <dbReference type="EMBL" id="MPM36305.1"/>
    </source>
</evidence>
<proteinExistence type="predicted"/>